<dbReference type="PROSITE" id="PS01124">
    <property type="entry name" value="HTH_ARAC_FAMILY_2"/>
    <property type="match status" value="1"/>
</dbReference>
<dbReference type="Gene3D" id="1.10.10.60">
    <property type="entry name" value="Homeodomain-like"/>
    <property type="match status" value="2"/>
</dbReference>
<evidence type="ECO:0000256" key="1">
    <source>
        <dbReference type="ARBA" id="ARBA00023015"/>
    </source>
</evidence>
<accession>A0ABT2S8X7</accession>
<keyword evidence="3" id="KW-0804">Transcription</keyword>
<organism evidence="5 6">
    <name type="scientific">Dorea ammoniilytica</name>
    <dbReference type="NCBI Taxonomy" id="2981788"/>
    <lineage>
        <taxon>Bacteria</taxon>
        <taxon>Bacillati</taxon>
        <taxon>Bacillota</taxon>
        <taxon>Clostridia</taxon>
        <taxon>Lachnospirales</taxon>
        <taxon>Lachnospiraceae</taxon>
        <taxon>Dorea</taxon>
    </lineage>
</organism>
<dbReference type="InterPro" id="IPR020449">
    <property type="entry name" value="Tscrpt_reg_AraC-type_HTH"/>
</dbReference>
<dbReference type="Proteomes" id="UP001207605">
    <property type="component" value="Unassembled WGS sequence"/>
</dbReference>
<dbReference type="Pfam" id="PF12833">
    <property type="entry name" value="HTH_18"/>
    <property type="match status" value="1"/>
</dbReference>
<gene>
    <name evidence="5" type="ORF">OCV65_12450</name>
</gene>
<dbReference type="EMBL" id="JAOQJV010000024">
    <property type="protein sequence ID" value="MCU6701036.1"/>
    <property type="molecule type" value="Genomic_DNA"/>
</dbReference>
<reference evidence="5 6" key="1">
    <citation type="journal article" date="2021" name="ISME Commun">
        <title>Automated analysis of genomic sequences facilitates high-throughput and comprehensive description of bacteria.</title>
        <authorList>
            <person name="Hitch T.C.A."/>
        </authorList>
    </citation>
    <scope>NUCLEOTIDE SEQUENCE [LARGE SCALE GENOMIC DNA]</scope>
    <source>
        <strain evidence="5 6">Sanger_02</strain>
    </source>
</reference>
<dbReference type="InterPro" id="IPR014710">
    <property type="entry name" value="RmlC-like_jellyroll"/>
</dbReference>
<evidence type="ECO:0000256" key="3">
    <source>
        <dbReference type="ARBA" id="ARBA00023163"/>
    </source>
</evidence>
<evidence type="ECO:0000313" key="6">
    <source>
        <dbReference type="Proteomes" id="UP001207605"/>
    </source>
</evidence>
<sequence>MAYIGNELNTVFTVGKLYSIHYFEYMSTFAFEGESHNFWEFVYVDKGEVNITAGTRNIVLKKGEVIFHEPNEFHNVKATGDIAPNLVVVAFECTSEAMQFFRRRILKLDDMERTLLANIIVEARHCFDCRLDNPYLQNMPKKEQEDFTGSEQLIRLYLEQFLIFLTRHQLSMTPADTVSDSRAIKATKIRNDLEIFRRVIEYMEANLSEKLTIQKICRDNLVSRSQLQKLIMQQTGMGIIEYFSHLKIRAAKEMIRTQKMNFTQISDTLGYSSIHYFSRQFKKITGMTPSDYTSSIKAMSDPETAGK</sequence>
<protein>
    <submittedName>
        <fullName evidence="5">AraC family transcriptional regulator</fullName>
    </submittedName>
</protein>
<proteinExistence type="predicted"/>
<dbReference type="Gene3D" id="2.60.120.10">
    <property type="entry name" value="Jelly Rolls"/>
    <property type="match status" value="1"/>
</dbReference>
<keyword evidence="1" id="KW-0805">Transcription regulation</keyword>
<evidence type="ECO:0000259" key="4">
    <source>
        <dbReference type="PROSITE" id="PS01124"/>
    </source>
</evidence>
<evidence type="ECO:0000256" key="2">
    <source>
        <dbReference type="ARBA" id="ARBA00023125"/>
    </source>
</evidence>
<dbReference type="SUPFAM" id="SSF46689">
    <property type="entry name" value="Homeodomain-like"/>
    <property type="match status" value="1"/>
</dbReference>
<dbReference type="SUPFAM" id="SSF51182">
    <property type="entry name" value="RmlC-like cupins"/>
    <property type="match status" value="1"/>
</dbReference>
<dbReference type="InterPro" id="IPR009057">
    <property type="entry name" value="Homeodomain-like_sf"/>
</dbReference>
<dbReference type="InterPro" id="IPR013096">
    <property type="entry name" value="Cupin_2"/>
</dbReference>
<dbReference type="RefSeq" id="WP_262582315.1">
    <property type="nucleotide sequence ID" value="NZ_JAOQJV010000024.1"/>
</dbReference>
<dbReference type="InterPro" id="IPR018062">
    <property type="entry name" value="HTH_AraC-typ_CS"/>
</dbReference>
<dbReference type="PANTHER" id="PTHR43280:SF28">
    <property type="entry name" value="HTH-TYPE TRANSCRIPTIONAL ACTIVATOR RHAS"/>
    <property type="match status" value="1"/>
</dbReference>
<dbReference type="PANTHER" id="PTHR43280">
    <property type="entry name" value="ARAC-FAMILY TRANSCRIPTIONAL REGULATOR"/>
    <property type="match status" value="1"/>
</dbReference>
<dbReference type="InterPro" id="IPR011051">
    <property type="entry name" value="RmlC_Cupin_sf"/>
</dbReference>
<dbReference type="SMART" id="SM00342">
    <property type="entry name" value="HTH_ARAC"/>
    <property type="match status" value="1"/>
</dbReference>
<comment type="caution">
    <text evidence="5">The sequence shown here is derived from an EMBL/GenBank/DDBJ whole genome shotgun (WGS) entry which is preliminary data.</text>
</comment>
<name>A0ABT2S8X7_9FIRM</name>
<dbReference type="InterPro" id="IPR018060">
    <property type="entry name" value="HTH_AraC"/>
</dbReference>
<dbReference type="PRINTS" id="PR00032">
    <property type="entry name" value="HTHARAC"/>
</dbReference>
<feature type="domain" description="HTH araC/xylS-type" evidence="4">
    <location>
        <begin position="197"/>
        <end position="295"/>
    </location>
</feature>
<dbReference type="PROSITE" id="PS00041">
    <property type="entry name" value="HTH_ARAC_FAMILY_1"/>
    <property type="match status" value="1"/>
</dbReference>
<dbReference type="Pfam" id="PF07883">
    <property type="entry name" value="Cupin_2"/>
    <property type="match status" value="1"/>
</dbReference>
<keyword evidence="6" id="KW-1185">Reference proteome</keyword>
<keyword evidence="2" id="KW-0238">DNA-binding</keyword>
<evidence type="ECO:0000313" key="5">
    <source>
        <dbReference type="EMBL" id="MCU6701036.1"/>
    </source>
</evidence>